<dbReference type="GO" id="GO:0005886">
    <property type="term" value="C:plasma membrane"/>
    <property type="evidence" value="ECO:0007669"/>
    <property type="project" value="UniProtKB-SubCell"/>
</dbReference>
<comment type="subcellular location">
    <subcellularLocation>
        <location evidence="1 8">Cell membrane</location>
        <topology evidence="1 8">Multi-pass membrane protein</topology>
    </subcellularLocation>
</comment>
<dbReference type="Pfam" id="PF08395">
    <property type="entry name" value="7tm_7"/>
    <property type="match status" value="1"/>
</dbReference>
<dbReference type="InterPro" id="IPR013604">
    <property type="entry name" value="7TM_chemorcpt"/>
</dbReference>
<feature type="transmembrane region" description="Helical" evidence="8">
    <location>
        <begin position="6"/>
        <end position="27"/>
    </location>
</feature>
<dbReference type="PANTHER" id="PTHR21143:SF133">
    <property type="entry name" value="GUSTATORY AND PHEROMONE RECEPTOR 32A-RELATED"/>
    <property type="match status" value="1"/>
</dbReference>
<keyword evidence="10" id="KW-1185">Reference proteome</keyword>
<evidence type="ECO:0000313" key="9">
    <source>
        <dbReference type="EMBL" id="THK32867.1"/>
    </source>
</evidence>
<dbReference type="GO" id="GO:0043025">
    <property type="term" value="C:neuronal cell body"/>
    <property type="evidence" value="ECO:0007669"/>
    <property type="project" value="TreeGrafter"/>
</dbReference>
<accession>A0A4E0RSG5</accession>
<keyword evidence="3 8" id="KW-0812">Transmembrane</keyword>
<dbReference type="GO" id="GO:0007635">
    <property type="term" value="P:chemosensory behavior"/>
    <property type="evidence" value="ECO:0007669"/>
    <property type="project" value="TreeGrafter"/>
</dbReference>
<evidence type="ECO:0000256" key="5">
    <source>
        <dbReference type="ARBA" id="ARBA00023136"/>
    </source>
</evidence>
<evidence type="ECO:0000256" key="4">
    <source>
        <dbReference type="ARBA" id="ARBA00022989"/>
    </source>
</evidence>
<comment type="similarity">
    <text evidence="8">Belongs to the insect chemoreceptor superfamily. Gustatory receptor (GR) family.</text>
</comment>
<feature type="transmembrane region" description="Helical" evidence="8">
    <location>
        <begin position="80"/>
        <end position="102"/>
    </location>
</feature>
<organism evidence="9 10">
    <name type="scientific">Diachasma alloeum</name>
    <dbReference type="NCBI Taxonomy" id="454923"/>
    <lineage>
        <taxon>Eukaryota</taxon>
        <taxon>Metazoa</taxon>
        <taxon>Ecdysozoa</taxon>
        <taxon>Arthropoda</taxon>
        <taxon>Hexapoda</taxon>
        <taxon>Insecta</taxon>
        <taxon>Pterygota</taxon>
        <taxon>Neoptera</taxon>
        <taxon>Endopterygota</taxon>
        <taxon>Hymenoptera</taxon>
        <taxon>Apocrita</taxon>
        <taxon>Ichneumonoidea</taxon>
        <taxon>Braconidae</taxon>
        <taxon>Opiinae</taxon>
        <taxon>Diachasma</taxon>
    </lineage>
</organism>
<dbReference type="GO" id="GO:0008049">
    <property type="term" value="P:male courtship behavior"/>
    <property type="evidence" value="ECO:0007669"/>
    <property type="project" value="TreeGrafter"/>
</dbReference>
<keyword evidence="2 8" id="KW-1003">Cell membrane</keyword>
<feature type="transmembrane region" description="Helical" evidence="8">
    <location>
        <begin position="147"/>
        <end position="166"/>
    </location>
</feature>
<dbReference type="EMBL" id="ML158563">
    <property type="protein sequence ID" value="THK32867.1"/>
    <property type="molecule type" value="Genomic_DNA"/>
</dbReference>
<evidence type="ECO:0000256" key="7">
    <source>
        <dbReference type="ARBA" id="ARBA00023224"/>
    </source>
</evidence>
<dbReference type="GO" id="GO:0007165">
    <property type="term" value="P:signal transduction"/>
    <property type="evidence" value="ECO:0007669"/>
    <property type="project" value="UniProtKB-KW"/>
</dbReference>
<evidence type="ECO:0000256" key="1">
    <source>
        <dbReference type="ARBA" id="ARBA00004651"/>
    </source>
</evidence>
<keyword evidence="6 8" id="KW-0675">Receptor</keyword>
<evidence type="ECO:0000256" key="6">
    <source>
        <dbReference type="ARBA" id="ARBA00023170"/>
    </source>
</evidence>
<dbReference type="AlphaFoldDB" id="A0A4E0RSG5"/>
<evidence type="ECO:0000256" key="2">
    <source>
        <dbReference type="ARBA" id="ARBA00022475"/>
    </source>
</evidence>
<name>A0A4E0RSG5_9HYME</name>
<keyword evidence="7 8" id="KW-0807">Transducer</keyword>
<keyword evidence="5 8" id="KW-0472">Membrane</keyword>
<feature type="transmembrane region" description="Helical" evidence="8">
    <location>
        <begin position="297"/>
        <end position="315"/>
    </location>
</feature>
<feature type="transmembrane region" description="Helical" evidence="8">
    <location>
        <begin position="48"/>
        <end position="68"/>
    </location>
</feature>
<comment type="function">
    <text evidence="8">Gustatory receptor which mediates acceptance or avoidance behavior, depending on its substrates.</text>
</comment>
<dbReference type="OrthoDB" id="6366728at2759"/>
<feature type="transmembrane region" description="Helical" evidence="8">
    <location>
        <begin position="364"/>
        <end position="386"/>
    </location>
</feature>
<dbReference type="Proteomes" id="UP000297026">
    <property type="component" value="Unassembled WGS sequence"/>
</dbReference>
<protein>
    <recommendedName>
        <fullName evidence="8">Gustatory receptor</fullName>
    </recommendedName>
</protein>
<dbReference type="GO" id="GO:0030424">
    <property type="term" value="C:axon"/>
    <property type="evidence" value="ECO:0007669"/>
    <property type="project" value="TreeGrafter"/>
</dbReference>
<reference evidence="9" key="1">
    <citation type="submission" date="2019-02" db="EMBL/GenBank/DDBJ databases">
        <title>Genome of the parasitoid wasp Diachasma alloeum, an emerging model for ecological speciation and transitions to asexual reproduction.</title>
        <authorList>
            <person name="Robertson H.M."/>
            <person name="Walden K.K."/>
            <person name="Tvedte E.S."/>
            <person name="Hood G.R."/>
            <person name="Feder J.L."/>
            <person name="Forbes A.A."/>
            <person name="Logsdon J.M."/>
            <person name="Mcelroy K.E."/>
        </authorList>
    </citation>
    <scope>NUCLEOTIDE SEQUENCE [LARGE SCALE GENOMIC DNA]</scope>
    <source>
        <strain evidence="9">Michigan</strain>
    </source>
</reference>
<evidence type="ECO:0000256" key="3">
    <source>
        <dbReference type="ARBA" id="ARBA00022692"/>
    </source>
</evidence>
<dbReference type="GO" id="GO:0050909">
    <property type="term" value="P:sensory perception of taste"/>
    <property type="evidence" value="ECO:0007669"/>
    <property type="project" value="InterPro"/>
</dbReference>
<dbReference type="PANTHER" id="PTHR21143">
    <property type="entry name" value="INVERTEBRATE GUSTATORY RECEPTOR"/>
    <property type="match status" value="1"/>
</dbReference>
<feature type="transmembrane region" description="Helical" evidence="8">
    <location>
        <begin position="172"/>
        <end position="193"/>
    </location>
</feature>
<evidence type="ECO:0000313" key="10">
    <source>
        <dbReference type="Proteomes" id="UP000297026"/>
    </source>
</evidence>
<proteinExistence type="inferred from homology"/>
<dbReference type="GO" id="GO:0030425">
    <property type="term" value="C:dendrite"/>
    <property type="evidence" value="ECO:0007669"/>
    <property type="project" value="TreeGrafter"/>
</dbReference>
<gene>
    <name evidence="9" type="primary">Gr30</name>
    <name evidence="9" type="ORF">DALL_DALL000031</name>
</gene>
<keyword evidence="4 8" id="KW-1133">Transmembrane helix</keyword>
<comment type="caution">
    <text evidence="8">Lacks conserved residue(s) required for the propagation of feature annotation.</text>
</comment>
<feature type="transmembrane region" description="Helical" evidence="8">
    <location>
        <begin position="255"/>
        <end position="277"/>
    </location>
</feature>
<sequence>MYSNKNQIIFKITHIISFLIGLAPYSIRISSYSSKKPEFNFTITYSRLGCTYNILLMFVFVGMTLIVTPRLIAWQYGDHSVLSIIVAIQTMIGSIASIIVILHYTLHQKQSVTIGNKFSEFDATYGNKFLRAFDESNSNRLKNLRHWLTIFLFTFIWSGVVSTSVGDEQSPACIASFLNVIVLSSVLIQYSSVVDNLRGRFKRLNAVLPKIFKCPIPSLPFAENVWNNRFVTNDFVAFRQARNELYRISCLTSEFYSFPILLTIFYSCCATINTAYYFLLNVVQVDQFILHHHGLNILFWFFICVYPTIALSRSVHIFNIEMHKTADIVYDILDTSASNREVEYQLNNFALEVKHKKVEFTACGFFSLDCTLLQSMFGAFVTYLLIMLQFKPKDVMQD</sequence>
<evidence type="ECO:0000256" key="8">
    <source>
        <dbReference type="RuleBase" id="RU363108"/>
    </source>
</evidence>